<evidence type="ECO:0000256" key="2">
    <source>
        <dbReference type="SAM" id="SignalP"/>
    </source>
</evidence>
<feature type="domain" description="PBP" evidence="3">
    <location>
        <begin position="21"/>
        <end position="205"/>
    </location>
</feature>
<evidence type="ECO:0000256" key="1">
    <source>
        <dbReference type="ARBA" id="ARBA00022729"/>
    </source>
</evidence>
<dbReference type="InterPro" id="IPR050811">
    <property type="entry name" value="Phosphate_ABC_transporter"/>
</dbReference>
<dbReference type="SUPFAM" id="SSF53850">
    <property type="entry name" value="Periplasmic binding protein-like II"/>
    <property type="match status" value="1"/>
</dbReference>
<dbReference type="EMBL" id="BBMR01000001">
    <property type="protein sequence ID" value="GAL17397.1"/>
    <property type="molecule type" value="Genomic_DNA"/>
</dbReference>
<dbReference type="AlphaFoldDB" id="A0A090SCZ2"/>
<gene>
    <name evidence="4" type="ORF">JCM19235_5946</name>
</gene>
<organism evidence="4 5">
    <name type="scientific">Vibrio maritimus</name>
    <dbReference type="NCBI Taxonomy" id="990268"/>
    <lineage>
        <taxon>Bacteria</taxon>
        <taxon>Pseudomonadati</taxon>
        <taxon>Pseudomonadota</taxon>
        <taxon>Gammaproteobacteria</taxon>
        <taxon>Vibrionales</taxon>
        <taxon>Vibrionaceae</taxon>
        <taxon>Vibrio</taxon>
    </lineage>
</organism>
<feature type="chain" id="PRO_5001863653" evidence="2">
    <location>
        <begin position="21"/>
        <end position="259"/>
    </location>
</feature>
<keyword evidence="5" id="KW-1185">Reference proteome</keyword>
<dbReference type="Pfam" id="PF12849">
    <property type="entry name" value="PBP_like_2"/>
    <property type="match status" value="1"/>
</dbReference>
<dbReference type="STRING" id="990268.JCM19235_5946"/>
<comment type="caution">
    <text evidence="4">The sequence shown here is derived from an EMBL/GenBank/DDBJ whole genome shotgun (WGS) entry which is preliminary data.</text>
</comment>
<name>A0A090SCZ2_9VIBR</name>
<dbReference type="InterPro" id="IPR024370">
    <property type="entry name" value="PBP_domain"/>
</dbReference>
<accession>A0A090SCZ2</accession>
<evidence type="ECO:0000313" key="4">
    <source>
        <dbReference type="EMBL" id="GAL17397.1"/>
    </source>
</evidence>
<dbReference type="Gene3D" id="3.40.190.10">
    <property type="entry name" value="Periplasmic binding protein-like II"/>
    <property type="match status" value="2"/>
</dbReference>
<dbReference type="PANTHER" id="PTHR30570">
    <property type="entry name" value="PERIPLASMIC PHOSPHATE BINDING COMPONENT OF PHOSPHATE ABC TRANSPORTER"/>
    <property type="match status" value="1"/>
</dbReference>
<keyword evidence="1 2" id="KW-0732">Signal</keyword>
<protein>
    <submittedName>
        <fullName evidence="4">Phosphate ABC transporter periplasmic phosphate-binding protein PstS</fullName>
    </submittedName>
</protein>
<evidence type="ECO:0000313" key="5">
    <source>
        <dbReference type="Proteomes" id="UP000029228"/>
    </source>
</evidence>
<feature type="signal peptide" evidence="2">
    <location>
        <begin position="1"/>
        <end position="20"/>
    </location>
</feature>
<dbReference type="CDD" id="cd13653">
    <property type="entry name" value="PBP2_phosphate_like_1"/>
    <property type="match status" value="1"/>
</dbReference>
<reference evidence="4 5" key="1">
    <citation type="submission" date="2014-09" db="EMBL/GenBank/DDBJ databases">
        <title>Vibrio maritimus JCM 19235. (C45) whole genome shotgun sequence.</title>
        <authorList>
            <person name="Sawabe T."/>
            <person name="Meirelles P."/>
            <person name="Nakanishi M."/>
            <person name="Sayaka M."/>
            <person name="Hattori M."/>
            <person name="Ohkuma M."/>
        </authorList>
    </citation>
    <scope>NUCLEOTIDE SEQUENCE [LARGE SCALE GENOMIC DNA]</scope>
    <source>
        <strain evidence="5">JCM19235</strain>
    </source>
</reference>
<sequence>MLRIALATLLSITSIAHVQAEEVNVSGSTSVARVMDVLAEQYNNQNSNTFVAVQGVGSTAGITLLEKGATDIGMSSRFLTVQENDESLEVFPIAYDGLAVVVNLANPIQNVTREQLFDIYKGKISNWKQLGGPDQKIAVVTREASSGTRASFENLLGLTRVINDRTVSDINPTNLVVNSNSMVKTIVNHNPHAIGFISEGSVDAQLRRFSSKALTLQLKISLKANTNWLVHSYCCTKKTISMTMQTSSSSTFFRPKVRC</sequence>
<dbReference type="Proteomes" id="UP000029228">
    <property type="component" value="Unassembled WGS sequence"/>
</dbReference>
<reference evidence="4 5" key="2">
    <citation type="submission" date="2014-09" db="EMBL/GenBank/DDBJ databases">
        <authorList>
            <consortium name="NBRP consortium"/>
            <person name="Sawabe T."/>
            <person name="Meirelles P."/>
            <person name="Nakanishi M."/>
            <person name="Sayaka M."/>
            <person name="Hattori M."/>
            <person name="Ohkuma M."/>
        </authorList>
    </citation>
    <scope>NUCLEOTIDE SEQUENCE [LARGE SCALE GENOMIC DNA]</scope>
    <source>
        <strain evidence="5">JCM19235</strain>
    </source>
</reference>
<evidence type="ECO:0000259" key="3">
    <source>
        <dbReference type="Pfam" id="PF12849"/>
    </source>
</evidence>
<proteinExistence type="predicted"/>
<dbReference type="PANTHER" id="PTHR30570:SF1">
    <property type="entry name" value="PHOSPHATE-BINDING PROTEIN PSTS"/>
    <property type="match status" value="1"/>
</dbReference>